<organism evidence="1">
    <name type="scientific">Oikopleura dioica</name>
    <name type="common">Tunicate</name>
    <dbReference type="NCBI Taxonomy" id="34765"/>
    <lineage>
        <taxon>Eukaryota</taxon>
        <taxon>Metazoa</taxon>
        <taxon>Chordata</taxon>
        <taxon>Tunicata</taxon>
        <taxon>Appendicularia</taxon>
        <taxon>Copelata</taxon>
        <taxon>Oikopleuridae</taxon>
        <taxon>Oikopleura</taxon>
    </lineage>
</organism>
<gene>
    <name evidence="1" type="ORF">GSOID_T00001203001</name>
    <name evidence="2" type="ORF">GSOID_T00026853001</name>
</gene>
<evidence type="ECO:0000313" key="1">
    <source>
        <dbReference type="EMBL" id="CBY23874.1"/>
    </source>
</evidence>
<proteinExistence type="predicted"/>
<dbReference type="OrthoDB" id="25675at2759"/>
<keyword evidence="3" id="KW-1185">Reference proteome</keyword>
<dbReference type="AlphaFoldDB" id="E4X485"/>
<dbReference type="InParanoid" id="E4X485"/>
<reference evidence="1" key="1">
    <citation type="journal article" date="2010" name="Science">
        <title>Plasticity of animal genome architecture unmasked by rapid evolution of a pelagic tunicate.</title>
        <authorList>
            <person name="Denoeud F."/>
            <person name="Henriet S."/>
            <person name="Mungpakdee S."/>
            <person name="Aury J.M."/>
            <person name="Da Silva C."/>
            <person name="Brinkmann H."/>
            <person name="Mikhaleva J."/>
            <person name="Olsen L.C."/>
            <person name="Jubin C."/>
            <person name="Canestro C."/>
            <person name="Bouquet J.M."/>
            <person name="Danks G."/>
            <person name="Poulain J."/>
            <person name="Campsteijn C."/>
            <person name="Adamski M."/>
            <person name="Cross I."/>
            <person name="Yadetie F."/>
            <person name="Muffato M."/>
            <person name="Louis A."/>
            <person name="Butcher S."/>
            <person name="Tsagkogeorga G."/>
            <person name="Konrad A."/>
            <person name="Singh S."/>
            <person name="Jensen M.F."/>
            <person name="Cong E.H."/>
            <person name="Eikeseth-Otteraa H."/>
            <person name="Noel B."/>
            <person name="Anthouard V."/>
            <person name="Porcel B.M."/>
            <person name="Kachouri-Lafond R."/>
            <person name="Nishino A."/>
            <person name="Ugolini M."/>
            <person name="Chourrout P."/>
            <person name="Nishida H."/>
            <person name="Aasland R."/>
            <person name="Huzurbazar S."/>
            <person name="Westhof E."/>
            <person name="Delsuc F."/>
            <person name="Lehrach H."/>
            <person name="Reinhardt R."/>
            <person name="Weissenbach J."/>
            <person name="Roy S.W."/>
            <person name="Artiguenave F."/>
            <person name="Postlethwait J.H."/>
            <person name="Manak J.R."/>
            <person name="Thompson E.M."/>
            <person name="Jaillon O."/>
            <person name="Du Pasquier L."/>
            <person name="Boudinot P."/>
            <person name="Liberles D.A."/>
            <person name="Volff J.N."/>
            <person name="Philippe H."/>
            <person name="Lenhard B."/>
            <person name="Roest Crollius H."/>
            <person name="Wincker P."/>
            <person name="Chourrout D."/>
        </authorList>
    </citation>
    <scope>NUCLEOTIDE SEQUENCE [LARGE SCALE GENOMIC DNA]</scope>
</reference>
<evidence type="ECO:0000313" key="3">
    <source>
        <dbReference type="Proteomes" id="UP000001307"/>
    </source>
</evidence>
<name>E4X485_OIKDI</name>
<evidence type="ECO:0008006" key="4">
    <source>
        <dbReference type="Google" id="ProtNLM"/>
    </source>
</evidence>
<dbReference type="Proteomes" id="UP000011014">
    <property type="component" value="Unassembled WGS sequence"/>
</dbReference>
<dbReference type="EMBL" id="FN654580">
    <property type="protein sequence ID" value="CBY35063.1"/>
    <property type="molecule type" value="Genomic_DNA"/>
</dbReference>
<dbReference type="Proteomes" id="UP000001307">
    <property type="component" value="Unassembled WGS sequence"/>
</dbReference>
<protein>
    <recommendedName>
        <fullName evidence="4">Anaphase-promoting complex subunit 13</fullName>
    </recommendedName>
</protein>
<evidence type="ECO:0000313" key="2">
    <source>
        <dbReference type="EMBL" id="CBY35063.1"/>
    </source>
</evidence>
<sequence length="64" mass="7456">MSGLMRDPKISLIIDEKWRSAVLPIDDLEINSDFIPNEEENEGSKECAIDLDRKWNEHLDITTR</sequence>
<accession>E4X485</accession>
<dbReference type="EMBL" id="FN653024">
    <property type="protein sequence ID" value="CBY23874.1"/>
    <property type="molecule type" value="Genomic_DNA"/>
</dbReference>